<evidence type="ECO:0000313" key="2">
    <source>
        <dbReference type="Proteomes" id="UP000589620"/>
    </source>
</evidence>
<comment type="caution">
    <text evidence="1">The sequence shown here is derived from an EMBL/GenBank/DDBJ whole genome shotgun (WGS) entry which is preliminary data.</text>
</comment>
<proteinExistence type="predicted"/>
<name>A0A852T5C5_9MICO</name>
<accession>A0A852T5C5</accession>
<dbReference type="AlphaFoldDB" id="A0A852T5C5"/>
<evidence type="ECO:0000313" key="1">
    <source>
        <dbReference type="EMBL" id="NYD76071.1"/>
    </source>
</evidence>
<protein>
    <submittedName>
        <fullName evidence="1">Uncharacterized protein</fullName>
    </submittedName>
</protein>
<keyword evidence="2" id="KW-1185">Reference proteome</keyword>
<organism evidence="1 2">
    <name type="scientific">Leifsonia soli</name>
    <dbReference type="NCBI Taxonomy" id="582665"/>
    <lineage>
        <taxon>Bacteria</taxon>
        <taxon>Bacillati</taxon>
        <taxon>Actinomycetota</taxon>
        <taxon>Actinomycetes</taxon>
        <taxon>Micrococcales</taxon>
        <taxon>Microbacteriaceae</taxon>
        <taxon>Leifsonia</taxon>
    </lineage>
</organism>
<gene>
    <name evidence="1" type="ORF">BJ963_003590</name>
</gene>
<sequence length="109" mass="12090">MTNPDNGNTPTELADDDRGVWLVETTSGSIYRFDLDANTVERVGGEPRRPTAPADSLQSLRSLIEVRVGRPGRWWMRNTTGGFTNPSELWQWSSVIVRITAAVDGDDDV</sequence>
<dbReference type="EMBL" id="JACCBJ010000001">
    <property type="protein sequence ID" value="NYD76071.1"/>
    <property type="molecule type" value="Genomic_DNA"/>
</dbReference>
<reference evidence="1 2" key="1">
    <citation type="submission" date="2020-07" db="EMBL/GenBank/DDBJ databases">
        <title>Sequencing the genomes of 1000 actinobacteria strains.</title>
        <authorList>
            <person name="Klenk H.-P."/>
        </authorList>
    </citation>
    <scope>NUCLEOTIDE SEQUENCE [LARGE SCALE GENOMIC DNA]</scope>
    <source>
        <strain evidence="1 2">DSM 23871</strain>
    </source>
</reference>
<dbReference type="RefSeq" id="WP_179457822.1">
    <property type="nucleotide sequence ID" value="NZ_BAAAPX010000001.1"/>
</dbReference>
<dbReference type="Proteomes" id="UP000589620">
    <property type="component" value="Unassembled WGS sequence"/>
</dbReference>